<evidence type="ECO:0000313" key="3">
    <source>
        <dbReference type="Proteomes" id="UP001649381"/>
    </source>
</evidence>
<dbReference type="GO" id="GO:0016787">
    <property type="term" value="F:hydrolase activity"/>
    <property type="evidence" value="ECO:0007669"/>
    <property type="project" value="UniProtKB-KW"/>
</dbReference>
<dbReference type="Gene3D" id="3.40.50.1820">
    <property type="entry name" value="alpha/beta hydrolase"/>
    <property type="match status" value="1"/>
</dbReference>
<dbReference type="PANTHER" id="PTHR43798">
    <property type="entry name" value="MONOACYLGLYCEROL LIPASE"/>
    <property type="match status" value="1"/>
</dbReference>
<dbReference type="RefSeq" id="WP_236338026.1">
    <property type="nucleotide sequence ID" value="NZ_JAKIJS010000002.1"/>
</dbReference>
<dbReference type="PANTHER" id="PTHR43798:SF33">
    <property type="entry name" value="HYDROLASE, PUTATIVE (AFU_ORTHOLOGUE AFUA_2G14860)-RELATED"/>
    <property type="match status" value="1"/>
</dbReference>
<evidence type="ECO:0000313" key="2">
    <source>
        <dbReference type="EMBL" id="MCF6139260.1"/>
    </source>
</evidence>
<name>A0ABS9H5L8_9BACL</name>
<feature type="domain" description="AB hydrolase-1" evidence="1">
    <location>
        <begin position="21"/>
        <end position="237"/>
    </location>
</feature>
<dbReference type="InterPro" id="IPR000073">
    <property type="entry name" value="AB_hydrolase_1"/>
</dbReference>
<keyword evidence="2" id="KW-0378">Hydrolase</keyword>
<dbReference type="Pfam" id="PF00561">
    <property type="entry name" value="Abhydrolase_1"/>
    <property type="match status" value="1"/>
</dbReference>
<dbReference type="Proteomes" id="UP001649381">
    <property type="component" value="Unassembled WGS sequence"/>
</dbReference>
<gene>
    <name evidence="2" type="ORF">L2716_16105</name>
</gene>
<dbReference type="PRINTS" id="PR00111">
    <property type="entry name" value="ABHYDROLASE"/>
</dbReference>
<dbReference type="InterPro" id="IPR029058">
    <property type="entry name" value="AB_hydrolase_fold"/>
</dbReference>
<accession>A0ABS9H5L8</accession>
<evidence type="ECO:0000259" key="1">
    <source>
        <dbReference type="Pfam" id="PF00561"/>
    </source>
</evidence>
<organism evidence="2 3">
    <name type="scientific">Pseudalkalibacillus berkeleyi</name>
    <dbReference type="NCBI Taxonomy" id="1069813"/>
    <lineage>
        <taxon>Bacteria</taxon>
        <taxon>Bacillati</taxon>
        <taxon>Bacillota</taxon>
        <taxon>Bacilli</taxon>
        <taxon>Bacillales</taxon>
        <taxon>Fictibacillaceae</taxon>
        <taxon>Pseudalkalibacillus</taxon>
    </lineage>
</organism>
<dbReference type="InterPro" id="IPR050266">
    <property type="entry name" value="AB_hydrolase_sf"/>
</dbReference>
<comment type="caution">
    <text evidence="2">The sequence shown here is derived from an EMBL/GenBank/DDBJ whole genome shotgun (WGS) entry which is preliminary data.</text>
</comment>
<dbReference type="SUPFAM" id="SSF53474">
    <property type="entry name" value="alpha/beta-Hydrolases"/>
    <property type="match status" value="1"/>
</dbReference>
<keyword evidence="3" id="KW-1185">Reference proteome</keyword>
<protein>
    <submittedName>
        <fullName evidence="2">Alpha/beta hydrolase</fullName>
    </submittedName>
</protein>
<proteinExistence type="predicted"/>
<sequence length="258" mass="29149">MKIDIGGVSVNYRVSGEGRSILLLHGWGTSLKSFEPVHNNLEKHFKVYSIDFPGFGESEEPPEPWDVEAYTNMLRKFITDLNIEDPILVGHSFGGRVSIRYAAHHPVHKIILVDSAGVKPKRKLSYYYKVYTYKTFKKLLNLPGLKGHKEEILTKVKGKLGSADYKNVSGVMQQTMVKVVNEDLQRFMPEIKAPTLLVWGENDTATPVGDAEIMEKAIPNAGLVVLKGVGHYSYLEKLNEFLVIIDNFLEKDKEWKDA</sequence>
<reference evidence="2 3" key="1">
    <citation type="submission" date="2022-01" db="EMBL/GenBank/DDBJ databases">
        <title>Alkalihalobacillus sp. EGI L200015, a novel bacterium isolated from a salt lake sediment.</title>
        <authorList>
            <person name="Gao L."/>
            <person name="Fang B.-Z."/>
            <person name="Li W.-J."/>
        </authorList>
    </citation>
    <scope>NUCLEOTIDE SEQUENCE [LARGE SCALE GENOMIC DNA]</scope>
    <source>
        <strain evidence="2 3">KCTC 12718</strain>
    </source>
</reference>
<dbReference type="EMBL" id="JAKIJS010000002">
    <property type="protein sequence ID" value="MCF6139260.1"/>
    <property type="molecule type" value="Genomic_DNA"/>
</dbReference>